<evidence type="ECO:0000313" key="8">
    <source>
        <dbReference type="EMBL" id="RKQ37078.1"/>
    </source>
</evidence>
<evidence type="ECO:0000256" key="2">
    <source>
        <dbReference type="ARBA" id="ARBA00022485"/>
    </source>
</evidence>
<keyword evidence="2" id="KW-0411">Iron-sulfur</keyword>
<keyword evidence="2" id="KW-0408">Iron</keyword>
<dbReference type="EMBL" id="PNJG02000001">
    <property type="protein sequence ID" value="RKQ37078.1"/>
    <property type="molecule type" value="Genomic_DNA"/>
</dbReference>
<evidence type="ECO:0000256" key="5">
    <source>
        <dbReference type="SAM" id="MobiDB-lite"/>
    </source>
</evidence>
<dbReference type="GO" id="GO:0006089">
    <property type="term" value="P:lactate metabolic process"/>
    <property type="evidence" value="ECO:0007669"/>
    <property type="project" value="InterPro"/>
</dbReference>
<dbReference type="SUPFAM" id="SSF100950">
    <property type="entry name" value="NagB/RpiA/CoA transferase-like"/>
    <property type="match status" value="1"/>
</dbReference>
<keyword evidence="2" id="KW-0004">4Fe-4S</keyword>
<keyword evidence="3" id="KW-0677">Repeat</keyword>
<keyword evidence="2" id="KW-0479">Metal-binding</keyword>
<feature type="compositionally biased region" description="Basic and acidic residues" evidence="5">
    <location>
        <begin position="435"/>
        <end position="450"/>
    </location>
</feature>
<feature type="region of interest" description="Disordered" evidence="5">
    <location>
        <begin position="531"/>
        <end position="693"/>
    </location>
</feature>
<evidence type="ECO:0000259" key="6">
    <source>
        <dbReference type="Pfam" id="PF02589"/>
    </source>
</evidence>
<proteinExistence type="predicted"/>
<dbReference type="RefSeq" id="WP_110918966.1">
    <property type="nucleotide sequence ID" value="NZ_PNJG02000001.1"/>
</dbReference>
<feature type="compositionally biased region" description="Low complexity" evidence="5">
    <location>
        <begin position="629"/>
        <end position="654"/>
    </location>
</feature>
<dbReference type="InterPro" id="IPR003741">
    <property type="entry name" value="LUD_dom"/>
</dbReference>
<organism evidence="8 9">
    <name type="scientific">Kocuria tytonis</name>
    <dbReference type="NCBI Taxonomy" id="2054280"/>
    <lineage>
        <taxon>Bacteria</taxon>
        <taxon>Bacillati</taxon>
        <taxon>Actinomycetota</taxon>
        <taxon>Actinomycetes</taxon>
        <taxon>Micrococcales</taxon>
        <taxon>Micrococcaceae</taxon>
        <taxon>Kocuria</taxon>
    </lineage>
</organism>
<comment type="caution">
    <text evidence="8">The sequence shown here is derived from an EMBL/GenBank/DDBJ whole genome shotgun (WGS) entry which is preliminary data.</text>
</comment>
<name>A0A495AAN7_9MICC</name>
<dbReference type="Pfam" id="PF02589">
    <property type="entry name" value="LUD_dom"/>
    <property type="match status" value="1"/>
</dbReference>
<feature type="compositionally biased region" description="Basic and acidic residues" evidence="5">
    <location>
        <begin position="536"/>
        <end position="568"/>
    </location>
</feature>
<dbReference type="Proteomes" id="UP000249516">
    <property type="component" value="Unassembled WGS sequence"/>
</dbReference>
<dbReference type="InterPro" id="IPR037171">
    <property type="entry name" value="NagB/RpiA_transferase-like"/>
</dbReference>
<feature type="domain" description="4Fe-4S ferredoxin-type" evidence="7">
    <location>
        <begin position="326"/>
        <end position="395"/>
    </location>
</feature>
<evidence type="ECO:0000256" key="1">
    <source>
        <dbReference type="ARBA" id="ARBA00022448"/>
    </source>
</evidence>
<dbReference type="Gene3D" id="3.40.50.10420">
    <property type="entry name" value="NagB/RpiA/CoA transferase-like"/>
    <property type="match status" value="1"/>
</dbReference>
<feature type="compositionally biased region" description="Low complexity" evidence="5">
    <location>
        <begin position="594"/>
        <end position="604"/>
    </location>
</feature>
<dbReference type="PANTHER" id="PTHR47153:SF2">
    <property type="entry name" value="LACTATE UTILIZATION PROTEIN B"/>
    <property type="match status" value="1"/>
</dbReference>
<dbReference type="SUPFAM" id="SSF54862">
    <property type="entry name" value="4Fe-4S ferredoxins"/>
    <property type="match status" value="1"/>
</dbReference>
<dbReference type="PANTHER" id="PTHR47153">
    <property type="entry name" value="LACTATE UTILIZATION PROTEIN B"/>
    <property type="match status" value="1"/>
</dbReference>
<evidence type="ECO:0000259" key="7">
    <source>
        <dbReference type="Pfam" id="PF13183"/>
    </source>
</evidence>
<dbReference type="Pfam" id="PF13183">
    <property type="entry name" value="Fer4_8"/>
    <property type="match status" value="1"/>
</dbReference>
<sequence length="693" mass="73130">MSVTSLGMPAVRPVHGQGNLHAQVAFPKAAKKELQNEQMRANIRHATHTIRTKRAGVVGEVPDWSELRDAGSAIKETVMAHLPELLEQFEQNVAARGGVVHWARDADEANAIVTRLVQEQDTTDVIKVKSMATQEIGLDEHLAENGITATETDLAELIVQLGRDKPSHILVPAIHKNREEIREIFSREMPGVTDELTSEPRVLAEAARQHLREKFLTSKVAISGANFGIADTGTLSVVESEGNGRMCLTLPETLITVMGIEKLLPTYQDLEVFFQLLPRSSTGERMNPYTSLWTGVTPGDGPSNFHVVLLDNGRSAVLSDPKGRSALHCIRCSACLNVCPVYEHAGGHSYGSTYPGPIGAILSPQLTGITSEQNASLPYASSLCGACYQVCPVKINIPDILVHLRDEDIRTQHGQRVERAAPAPSSEDPAVGGDDNWREEKSLTGDEGRGGQDTAPQKGTLQELGSRARRAGRRIRGAVPSRGVPTQMDAMMKGASFVMASGQRMSLAERGLPLGRVVAGRDHAISWLPGVVGGWTDERDVPEPPRESFRNWWKKHEGETGQRLEHDGAAAASGPAPDGSAQSHAAAERDPADAPGARGSSGSAGASGEGVTPGSGAAATPSRTRETAARTSRGETAPGAGPDAVAGAASAATGDPDEDNIADGGTASGRTGATGGPAGGRSDERNNGNGEQA</sequence>
<feature type="region of interest" description="Disordered" evidence="5">
    <location>
        <begin position="414"/>
        <end position="485"/>
    </location>
</feature>
<reference evidence="8 9" key="1">
    <citation type="submission" date="2018-10" db="EMBL/GenBank/DDBJ databases">
        <title>Kocuria tytouropygialis sp. nov., isolated from the uropygial gland of an American barn owl (Tyto furcata).</title>
        <authorList>
            <person name="Braun M.S."/>
            <person name="Wang E."/>
            <person name="Zimmermann S."/>
            <person name="Wagner H."/>
            <person name="Wink M."/>
        </authorList>
    </citation>
    <scope>NUCLEOTIDE SEQUENCE [LARGE SCALE GENOMIC DNA]</scope>
    <source>
        <strain evidence="8 9">442</strain>
    </source>
</reference>
<accession>A0A495AAN7</accession>
<dbReference type="InterPro" id="IPR004452">
    <property type="entry name" value="LutB/LldF"/>
</dbReference>
<protein>
    <submittedName>
        <fullName evidence="8">Iron-sulfur cluster-binding protein</fullName>
    </submittedName>
</protein>
<evidence type="ECO:0000313" key="9">
    <source>
        <dbReference type="Proteomes" id="UP000249516"/>
    </source>
</evidence>
<dbReference type="InterPro" id="IPR024185">
    <property type="entry name" value="FTHF_cligase-like_sf"/>
</dbReference>
<evidence type="ECO:0000256" key="4">
    <source>
        <dbReference type="ARBA" id="ARBA00022982"/>
    </source>
</evidence>
<keyword evidence="1" id="KW-0813">Transport</keyword>
<gene>
    <name evidence="8" type="ORF">C1C97_005740</name>
</gene>
<dbReference type="GO" id="GO:0051539">
    <property type="term" value="F:4 iron, 4 sulfur cluster binding"/>
    <property type="evidence" value="ECO:0007669"/>
    <property type="project" value="UniProtKB-KW"/>
</dbReference>
<dbReference type="Gene3D" id="1.10.1060.10">
    <property type="entry name" value="Alpha-helical ferredoxin"/>
    <property type="match status" value="1"/>
</dbReference>
<keyword evidence="4" id="KW-0249">Electron transport</keyword>
<dbReference type="NCBIfam" id="TIGR00273">
    <property type="entry name" value="LutB/LldF family L-lactate oxidation iron-sulfur protein"/>
    <property type="match status" value="1"/>
</dbReference>
<evidence type="ECO:0000256" key="3">
    <source>
        <dbReference type="ARBA" id="ARBA00022737"/>
    </source>
</evidence>
<feature type="compositionally biased region" description="Basic residues" evidence="5">
    <location>
        <begin position="467"/>
        <end position="476"/>
    </location>
</feature>
<dbReference type="InterPro" id="IPR017896">
    <property type="entry name" value="4Fe4S_Fe-S-bd"/>
</dbReference>
<dbReference type="OrthoDB" id="9782337at2"/>
<dbReference type="InterPro" id="IPR009051">
    <property type="entry name" value="Helical_ferredxn"/>
</dbReference>
<feature type="domain" description="LUD" evidence="6">
    <location>
        <begin position="86"/>
        <end position="309"/>
    </location>
</feature>
<dbReference type="AlphaFoldDB" id="A0A495AAN7"/>
<feature type="compositionally biased region" description="Low complexity" evidence="5">
    <location>
        <begin position="569"/>
        <end position="581"/>
    </location>
</feature>
<keyword evidence="9" id="KW-1185">Reference proteome</keyword>